<protein>
    <submittedName>
        <fullName evidence="2">Transposase</fullName>
    </submittedName>
</protein>
<name>A0A084U4Z0_MALIO</name>
<comment type="caution">
    <text evidence="2">The sequence shown here is derived from an EMBL/GenBank/DDBJ whole genome shotgun (WGS) entry which is preliminary data.</text>
</comment>
<evidence type="ECO:0000313" key="3">
    <source>
        <dbReference type="Proteomes" id="UP000028523"/>
    </source>
</evidence>
<organism evidence="2 3">
    <name type="scientific">Malacoplasma iowae DK-CPA</name>
    <dbReference type="NCBI Taxonomy" id="1394179"/>
    <lineage>
        <taxon>Bacteria</taxon>
        <taxon>Bacillati</taxon>
        <taxon>Mycoplasmatota</taxon>
        <taxon>Mycoplasmoidales</taxon>
        <taxon>Mycoplasmoidaceae</taxon>
        <taxon>Malacoplasma</taxon>
    </lineage>
</organism>
<accession>A0A084U4Z0</accession>
<feature type="non-terminal residue" evidence="2">
    <location>
        <position position="1"/>
    </location>
</feature>
<dbReference type="Proteomes" id="UP000028523">
    <property type="component" value="Unassembled WGS sequence"/>
</dbReference>
<dbReference type="EMBL" id="AWQU01000007">
    <property type="protein sequence ID" value="KFB08026.1"/>
    <property type="molecule type" value="Genomic_DNA"/>
</dbReference>
<proteinExistence type="predicted"/>
<feature type="transmembrane region" description="Helical" evidence="1">
    <location>
        <begin position="24"/>
        <end position="45"/>
    </location>
</feature>
<keyword evidence="1" id="KW-0812">Transmembrane</keyword>
<keyword evidence="3" id="KW-1185">Reference proteome</keyword>
<dbReference type="AlphaFoldDB" id="A0A084U4Z0"/>
<keyword evidence="1" id="KW-0472">Membrane</keyword>
<evidence type="ECO:0000313" key="2">
    <source>
        <dbReference type="EMBL" id="KFB08026.1"/>
    </source>
</evidence>
<reference evidence="2 3" key="1">
    <citation type="journal article" date="2014" name="PLoS ONE">
        <title>Reduction of Hydrogen Peroxide Accumulation and Toxicity by a Catalase from Mycoplasma iowae.</title>
        <authorList>
            <person name="Pritchard R.E."/>
            <person name="Prassinos A.J."/>
            <person name="Osborne J.D."/>
            <person name="Raviv Z."/>
            <person name="Balish M.F."/>
        </authorList>
    </citation>
    <scope>NUCLEOTIDE SEQUENCE [LARGE SCALE GENOMIC DNA]</scope>
    <source>
        <strain evidence="2 3">DK-CPA</strain>
    </source>
</reference>
<sequence length="46" mass="5974">PLNFEYKLRVFCFKYFLDTFDKLFYTQTFFFICYLFFIKEFLLYLH</sequence>
<evidence type="ECO:0000256" key="1">
    <source>
        <dbReference type="SAM" id="Phobius"/>
    </source>
</evidence>
<gene>
    <name evidence="2" type="primary">tra8</name>
    <name evidence="2" type="ORF">P271_898</name>
</gene>
<keyword evidence="1" id="KW-1133">Transmembrane helix</keyword>